<comment type="caution">
    <text evidence="3">The sequence shown here is derived from an EMBL/GenBank/DDBJ whole genome shotgun (WGS) entry which is preliminary data.</text>
</comment>
<keyword evidence="4" id="KW-1185">Reference proteome</keyword>
<accession>A0AAE8SQN2</accession>
<feature type="transmembrane region" description="Helical" evidence="2">
    <location>
        <begin position="13"/>
        <end position="30"/>
    </location>
</feature>
<organism evidence="3 4">
    <name type="scientific">Fusarium torulosum</name>
    <dbReference type="NCBI Taxonomy" id="33205"/>
    <lineage>
        <taxon>Eukaryota</taxon>
        <taxon>Fungi</taxon>
        <taxon>Dikarya</taxon>
        <taxon>Ascomycota</taxon>
        <taxon>Pezizomycotina</taxon>
        <taxon>Sordariomycetes</taxon>
        <taxon>Hypocreomycetidae</taxon>
        <taxon>Hypocreales</taxon>
        <taxon>Nectriaceae</taxon>
        <taxon>Fusarium</taxon>
    </lineage>
</organism>
<evidence type="ECO:0000256" key="2">
    <source>
        <dbReference type="SAM" id="Phobius"/>
    </source>
</evidence>
<name>A0AAE8SQN2_9HYPO</name>
<dbReference type="AlphaFoldDB" id="A0AAE8SQN2"/>
<evidence type="ECO:0000313" key="4">
    <source>
        <dbReference type="Proteomes" id="UP001187734"/>
    </source>
</evidence>
<evidence type="ECO:0000313" key="3">
    <source>
        <dbReference type="EMBL" id="SPJ93285.1"/>
    </source>
</evidence>
<keyword evidence="2" id="KW-0812">Transmembrane</keyword>
<keyword evidence="2" id="KW-1133">Transmembrane helix</keyword>
<evidence type="ECO:0000256" key="1">
    <source>
        <dbReference type="SAM" id="MobiDB-lite"/>
    </source>
</evidence>
<reference evidence="3" key="1">
    <citation type="submission" date="2018-03" db="EMBL/GenBank/DDBJ databases">
        <authorList>
            <person name="Guldener U."/>
        </authorList>
    </citation>
    <scope>NUCLEOTIDE SEQUENCE</scope>
</reference>
<dbReference type="EMBL" id="ONZP01001161">
    <property type="protein sequence ID" value="SPJ93285.1"/>
    <property type="molecule type" value="Genomic_DNA"/>
</dbReference>
<feature type="region of interest" description="Disordered" evidence="1">
    <location>
        <begin position="370"/>
        <end position="393"/>
    </location>
</feature>
<gene>
    <name evidence="3" type="ORF">FTOL_13891</name>
</gene>
<feature type="compositionally biased region" description="Gly residues" evidence="1">
    <location>
        <begin position="374"/>
        <end position="386"/>
    </location>
</feature>
<dbReference type="Proteomes" id="UP001187734">
    <property type="component" value="Unassembled WGS sequence"/>
</dbReference>
<sequence length="393" mass="42643">MIITAISTAEVRVVLRVYFLILLALTGYLARKILHDRVRIRILGNDSVPATRILSSLDGLDLLLAPLRLRAFPSGPFGFAFLLLLFAIGKAADLLTSYLVISQPIQSRCAFGQGLVFNDGHTNFPMPPFNGRPVQVVQNAQLLAVNHSCPYGIYKKLNTDFQFCPDKRDILGSWNCNARNTLGNMASVKALRSWSPIFQGLMYWGTNTTAIPDIPDALAMLLNTMTMISGGSNYLLATPPAGEDTSQGCRKPAAYVPSTMVGIVVVVTVLCVLTCSAWCTIAIRLCYAKRSVQWPKSAREVEALPLSVEEWATFGAREHAIAAAAQGRNVGNAVALVKAKGLKDYSVEFSQVDPRRVNQPARVRILRTGDRLQTGGGDPVEPGGSGESTQAFM</sequence>
<proteinExistence type="predicted"/>
<keyword evidence="2" id="KW-0472">Membrane</keyword>
<feature type="transmembrane region" description="Helical" evidence="2">
    <location>
        <begin position="77"/>
        <end position="101"/>
    </location>
</feature>
<feature type="transmembrane region" description="Helical" evidence="2">
    <location>
        <begin position="260"/>
        <end position="287"/>
    </location>
</feature>
<protein>
    <submittedName>
        <fullName evidence="3">Uncharacterized protein</fullName>
    </submittedName>
</protein>